<reference evidence="1 2" key="1">
    <citation type="journal article" date="2016" name="Nat. Commun.">
        <title>Thousands of microbial genomes shed light on interconnected biogeochemical processes in an aquifer system.</title>
        <authorList>
            <person name="Anantharaman K."/>
            <person name="Brown C.T."/>
            <person name="Hug L.A."/>
            <person name="Sharon I."/>
            <person name="Castelle C.J."/>
            <person name="Probst A.J."/>
            <person name="Thomas B.C."/>
            <person name="Singh A."/>
            <person name="Wilkins M.J."/>
            <person name="Karaoz U."/>
            <person name="Brodie E.L."/>
            <person name="Williams K.H."/>
            <person name="Hubbard S.S."/>
            <person name="Banfield J.F."/>
        </authorList>
    </citation>
    <scope>NUCLEOTIDE SEQUENCE [LARGE SCALE GENOMIC DNA]</scope>
</reference>
<proteinExistence type="predicted"/>
<evidence type="ECO:0000313" key="2">
    <source>
        <dbReference type="Proteomes" id="UP000178935"/>
    </source>
</evidence>
<evidence type="ECO:0000313" key="1">
    <source>
        <dbReference type="EMBL" id="OGZ89184.1"/>
    </source>
</evidence>
<dbReference type="AlphaFoldDB" id="A0A1G2JPW7"/>
<sequence length="114" mass="14070">MVKEPIKIKHNRGASIMKEIVYKKPSDKWRPTKRFWSQSKISLETGNVIDKYIVAENKEQEEEWEKNVSTQVDFFWKKIWGDEYIWFLRNIDYLIDKHGSEWFEKWWNKTIKKN</sequence>
<comment type="caution">
    <text evidence="1">The sequence shown here is derived from an EMBL/GenBank/DDBJ whole genome shotgun (WGS) entry which is preliminary data.</text>
</comment>
<dbReference type="Proteomes" id="UP000178935">
    <property type="component" value="Unassembled WGS sequence"/>
</dbReference>
<dbReference type="EMBL" id="MHPU01000010">
    <property type="protein sequence ID" value="OGZ89184.1"/>
    <property type="molecule type" value="Genomic_DNA"/>
</dbReference>
<accession>A0A1G2JPW7</accession>
<protein>
    <submittedName>
        <fullName evidence="1">Uncharacterized protein</fullName>
    </submittedName>
</protein>
<gene>
    <name evidence="1" type="ORF">A2561_01190</name>
</gene>
<organism evidence="1 2">
    <name type="scientific">Candidatus Staskawiczbacteria bacterium RIFOXYD1_FULL_32_13</name>
    <dbReference type="NCBI Taxonomy" id="1802234"/>
    <lineage>
        <taxon>Bacteria</taxon>
        <taxon>Candidatus Staskawicziibacteriota</taxon>
    </lineage>
</organism>
<name>A0A1G2JPW7_9BACT</name>